<dbReference type="SUPFAM" id="SSF57798">
    <property type="entry name" value="Casein kinase II beta subunit"/>
    <property type="match status" value="1"/>
</dbReference>
<organism evidence="5 6">
    <name type="scientific">Kwoniella dendrophila CBS 6074</name>
    <dbReference type="NCBI Taxonomy" id="1295534"/>
    <lineage>
        <taxon>Eukaryota</taxon>
        <taxon>Fungi</taxon>
        <taxon>Dikarya</taxon>
        <taxon>Basidiomycota</taxon>
        <taxon>Agaricomycotina</taxon>
        <taxon>Tremellomycetes</taxon>
        <taxon>Tremellales</taxon>
        <taxon>Cryptococcaceae</taxon>
        <taxon>Kwoniella</taxon>
    </lineage>
</organism>
<dbReference type="AlphaFoldDB" id="A0AAX4K5U7"/>
<dbReference type="RefSeq" id="XP_066079709.1">
    <property type="nucleotide sequence ID" value="XM_066223612.1"/>
</dbReference>
<evidence type="ECO:0000313" key="6">
    <source>
        <dbReference type="Proteomes" id="UP001355207"/>
    </source>
</evidence>
<dbReference type="PROSITE" id="PS01101">
    <property type="entry name" value="CK2_BETA"/>
    <property type="match status" value="1"/>
</dbReference>
<feature type="compositionally biased region" description="Low complexity" evidence="4">
    <location>
        <begin position="235"/>
        <end position="250"/>
    </location>
</feature>
<dbReference type="GeneID" id="91098578"/>
<evidence type="ECO:0000256" key="4">
    <source>
        <dbReference type="SAM" id="MobiDB-lite"/>
    </source>
</evidence>
<dbReference type="PANTHER" id="PTHR11740:SF39">
    <property type="entry name" value="CASEIN KINASE II SUBUNIT BETA"/>
    <property type="match status" value="1"/>
</dbReference>
<keyword evidence="6" id="KW-1185">Reference proteome</keyword>
<sequence length="283" mass="31531">MEDLSTGSESDYSNSWISWFLSTKGNEYFAEVDEDYILDRFNLTGLNGEVVQEYSRALNLITDNLDEESLDDDVREAVETSARFLYGLIHARYIVTSRGLSKMLEKYRKADFGRCPRVYCYQQPLLPVGLSDIPYQKAVKLYCPRCEDIYSPKSNRHGSIDGAYFGTTFPHMLFMVYPQMIPGKGQPVGSSSVADVNRSILNQQRLNQQDQQQSSSSISGIGGGGGDRGGGERGNNGPSSLGSTTISTSSVATKAERYEPRIFGFKVNEDAKLSRWRTAKRDA</sequence>
<dbReference type="InterPro" id="IPR035991">
    <property type="entry name" value="Casein_kinase_II_beta-like"/>
</dbReference>
<dbReference type="Gene3D" id="1.10.1820.10">
    <property type="entry name" value="protein kinase ck2 holoenzyme, chain C, domain 1"/>
    <property type="match status" value="1"/>
</dbReference>
<dbReference type="Proteomes" id="UP001355207">
    <property type="component" value="Chromosome 11"/>
</dbReference>
<dbReference type="InterPro" id="IPR016149">
    <property type="entry name" value="Casein_kin_II_reg-sub_N"/>
</dbReference>
<feature type="region of interest" description="Disordered" evidence="4">
    <location>
        <begin position="205"/>
        <end position="253"/>
    </location>
</feature>
<feature type="compositionally biased region" description="Gly residues" evidence="4">
    <location>
        <begin position="220"/>
        <end position="234"/>
    </location>
</feature>
<dbReference type="GO" id="GO:0005956">
    <property type="term" value="C:protein kinase CK2 complex"/>
    <property type="evidence" value="ECO:0007669"/>
    <property type="project" value="UniProtKB-UniRule"/>
</dbReference>
<dbReference type="GO" id="GO:0019887">
    <property type="term" value="F:protein kinase regulator activity"/>
    <property type="evidence" value="ECO:0007669"/>
    <property type="project" value="InterPro"/>
</dbReference>
<dbReference type="PRINTS" id="PR00472">
    <property type="entry name" value="CASNKINASEII"/>
</dbReference>
<dbReference type="Gene3D" id="2.20.25.20">
    <property type="match status" value="1"/>
</dbReference>
<dbReference type="InterPro" id="IPR000704">
    <property type="entry name" value="Casein_kinase_II_reg-sub"/>
</dbReference>
<protein>
    <recommendedName>
        <fullName evidence="3">Casein kinase II subunit beta</fullName>
        <shortName evidence="3">CK II beta</shortName>
    </recommendedName>
</protein>
<feature type="compositionally biased region" description="Low complexity" evidence="4">
    <location>
        <begin position="205"/>
        <end position="219"/>
    </location>
</feature>
<comment type="subunit">
    <text evidence="3">Tetramer of two alpha and two beta subunits.</text>
</comment>
<dbReference type="GO" id="GO:0006359">
    <property type="term" value="P:regulation of transcription by RNA polymerase III"/>
    <property type="evidence" value="ECO:0007669"/>
    <property type="project" value="TreeGrafter"/>
</dbReference>
<dbReference type="FunFam" id="1.10.1820.10:FF:000003">
    <property type="entry name" value="Casein kinase II subunit beta"/>
    <property type="match status" value="1"/>
</dbReference>
<evidence type="ECO:0000256" key="3">
    <source>
        <dbReference type="RuleBase" id="RU361268"/>
    </source>
</evidence>
<dbReference type="Pfam" id="PF01214">
    <property type="entry name" value="CK_II_beta"/>
    <property type="match status" value="1"/>
</dbReference>
<comment type="similarity">
    <text evidence="1 3">Belongs to the casein kinase 2 subunit beta family.</text>
</comment>
<dbReference type="PANTHER" id="PTHR11740">
    <property type="entry name" value="CASEIN KINASE II SUBUNIT BETA"/>
    <property type="match status" value="1"/>
</dbReference>
<gene>
    <name evidence="5" type="ORF">L201_007910</name>
</gene>
<dbReference type="FunFam" id="2.20.25.20:FF:000002">
    <property type="entry name" value="Casein kinase II subunit beta"/>
    <property type="match status" value="1"/>
</dbReference>
<reference evidence="5 6" key="1">
    <citation type="submission" date="2024-01" db="EMBL/GenBank/DDBJ databases">
        <title>Comparative genomics of Cryptococcus and Kwoniella reveals pathogenesis evolution and contrasting modes of karyotype evolution via chromosome fusion or intercentromeric recombination.</title>
        <authorList>
            <person name="Coelho M.A."/>
            <person name="David-Palma M."/>
            <person name="Shea T."/>
            <person name="Bowers K."/>
            <person name="McGinley-Smith S."/>
            <person name="Mohammad A.W."/>
            <person name="Gnirke A."/>
            <person name="Yurkov A.M."/>
            <person name="Nowrousian M."/>
            <person name="Sun S."/>
            <person name="Cuomo C.A."/>
            <person name="Heitman J."/>
        </authorList>
    </citation>
    <scope>NUCLEOTIDE SEQUENCE [LARGE SCALE GENOMIC DNA]</scope>
    <source>
        <strain evidence="5 6">CBS 6074</strain>
    </source>
</reference>
<accession>A0AAX4K5U7</accession>
<proteinExistence type="inferred from homology"/>
<name>A0AAX4K5U7_9TREE</name>
<evidence type="ECO:0000256" key="2">
    <source>
        <dbReference type="ARBA" id="ARBA00045899"/>
    </source>
</evidence>
<dbReference type="GO" id="GO:0005737">
    <property type="term" value="C:cytoplasm"/>
    <property type="evidence" value="ECO:0007669"/>
    <property type="project" value="TreeGrafter"/>
</dbReference>
<dbReference type="GO" id="GO:0034456">
    <property type="term" value="C:UTP-C complex"/>
    <property type="evidence" value="ECO:0007669"/>
    <property type="project" value="TreeGrafter"/>
</dbReference>
<comment type="function">
    <text evidence="2 3">Regulatory subunit of casein kinase II/CK2. As part of the kinase complex regulates the basal catalytic activity of the alpha subunit a constitutively active serine/threonine-protein kinase that phosphorylates a large number of substrates containing acidic residues C-terminal to the phosphorylated serine or threonine.</text>
</comment>
<evidence type="ECO:0000256" key="1">
    <source>
        <dbReference type="ARBA" id="ARBA00006941"/>
    </source>
</evidence>
<evidence type="ECO:0000313" key="5">
    <source>
        <dbReference type="EMBL" id="WWC92947.1"/>
    </source>
</evidence>
<dbReference type="SMART" id="SM01085">
    <property type="entry name" value="CK_II_beta"/>
    <property type="match status" value="1"/>
</dbReference>
<dbReference type="EMBL" id="CP144108">
    <property type="protein sequence ID" value="WWC92947.1"/>
    <property type="molecule type" value="Genomic_DNA"/>
</dbReference>